<organism evidence="1">
    <name type="scientific">Arundo donax</name>
    <name type="common">Giant reed</name>
    <name type="synonym">Donax arundinaceus</name>
    <dbReference type="NCBI Taxonomy" id="35708"/>
    <lineage>
        <taxon>Eukaryota</taxon>
        <taxon>Viridiplantae</taxon>
        <taxon>Streptophyta</taxon>
        <taxon>Embryophyta</taxon>
        <taxon>Tracheophyta</taxon>
        <taxon>Spermatophyta</taxon>
        <taxon>Magnoliopsida</taxon>
        <taxon>Liliopsida</taxon>
        <taxon>Poales</taxon>
        <taxon>Poaceae</taxon>
        <taxon>PACMAD clade</taxon>
        <taxon>Arundinoideae</taxon>
        <taxon>Arundineae</taxon>
        <taxon>Arundo</taxon>
    </lineage>
</organism>
<accession>A0A0A9C8N9</accession>
<reference evidence="1" key="1">
    <citation type="submission" date="2014-09" db="EMBL/GenBank/DDBJ databases">
        <authorList>
            <person name="Magalhaes I.L.F."/>
            <person name="Oliveira U."/>
            <person name="Santos F.R."/>
            <person name="Vidigal T.H.D.A."/>
            <person name="Brescovit A.D."/>
            <person name="Santos A.J."/>
        </authorList>
    </citation>
    <scope>NUCLEOTIDE SEQUENCE</scope>
    <source>
        <tissue evidence="1">Shoot tissue taken approximately 20 cm above the soil surface</tissue>
    </source>
</reference>
<reference evidence="1" key="2">
    <citation type="journal article" date="2015" name="Data Brief">
        <title>Shoot transcriptome of the giant reed, Arundo donax.</title>
        <authorList>
            <person name="Barrero R.A."/>
            <person name="Guerrero F.D."/>
            <person name="Moolhuijzen P."/>
            <person name="Goolsby J.A."/>
            <person name="Tidwell J."/>
            <person name="Bellgard S.E."/>
            <person name="Bellgard M.I."/>
        </authorList>
    </citation>
    <scope>NUCLEOTIDE SEQUENCE</scope>
    <source>
        <tissue evidence="1">Shoot tissue taken approximately 20 cm above the soil surface</tissue>
    </source>
</reference>
<evidence type="ECO:0000313" key="1">
    <source>
        <dbReference type="EMBL" id="JAD72624.1"/>
    </source>
</evidence>
<name>A0A0A9C8N9_ARUDO</name>
<dbReference type="AlphaFoldDB" id="A0A0A9C8N9"/>
<proteinExistence type="predicted"/>
<protein>
    <submittedName>
        <fullName evidence="1">Uncharacterized protein</fullName>
    </submittedName>
</protein>
<dbReference type="EMBL" id="GBRH01225271">
    <property type="protein sequence ID" value="JAD72624.1"/>
    <property type="molecule type" value="Transcribed_RNA"/>
</dbReference>
<sequence>MPWFINRSHTSNFNLYVKHGSLSYMDTSRCCQFFLFDDFQIGKKNHNGLCK</sequence>